<keyword evidence="14" id="KW-1185">Reference proteome</keyword>
<keyword evidence="3 11" id="KW-0812">Transmembrane</keyword>
<dbReference type="PROSITE" id="PS51371">
    <property type="entry name" value="CBS"/>
    <property type="match status" value="2"/>
</dbReference>
<evidence type="ECO:0000256" key="4">
    <source>
        <dbReference type="ARBA" id="ARBA00022989"/>
    </source>
</evidence>
<evidence type="ECO:0000313" key="13">
    <source>
        <dbReference type="EMBL" id="MCV9388850.1"/>
    </source>
</evidence>
<evidence type="ECO:0000256" key="5">
    <source>
        <dbReference type="ARBA" id="ARBA00023065"/>
    </source>
</evidence>
<reference evidence="13 14" key="1">
    <citation type="submission" date="2022-10" db="EMBL/GenBank/DDBJ databases">
        <title>Comparative genomics and taxonomic characterization of three novel marine species of genus Reichenbachiella exhibiting antioxidant and polysaccharide degradation activities.</title>
        <authorList>
            <person name="Muhammad N."/>
            <person name="Lee Y.-J."/>
            <person name="Ko J."/>
            <person name="Kim S.-G."/>
        </authorList>
    </citation>
    <scope>NUCLEOTIDE SEQUENCE [LARGE SCALE GENOMIC DNA]</scope>
    <source>
        <strain evidence="13 14">ABR2-5</strain>
    </source>
</reference>
<dbReference type="InterPro" id="IPR014743">
    <property type="entry name" value="Cl-channel_core"/>
</dbReference>
<protein>
    <submittedName>
        <fullName evidence="13">Chloride channel protein</fullName>
    </submittedName>
</protein>
<feature type="transmembrane region" description="Helical" evidence="11">
    <location>
        <begin position="62"/>
        <end position="85"/>
    </location>
</feature>
<feature type="transmembrane region" description="Helical" evidence="11">
    <location>
        <begin position="352"/>
        <end position="372"/>
    </location>
</feature>
<evidence type="ECO:0000256" key="9">
    <source>
        <dbReference type="ARBA" id="ARBA00023303"/>
    </source>
</evidence>
<dbReference type="InterPro" id="IPR046342">
    <property type="entry name" value="CBS_dom_sf"/>
</dbReference>
<evidence type="ECO:0000256" key="11">
    <source>
        <dbReference type="SAM" id="Phobius"/>
    </source>
</evidence>
<keyword evidence="5" id="KW-0406">Ion transport</keyword>
<dbReference type="RefSeq" id="WP_264139739.1">
    <property type="nucleotide sequence ID" value="NZ_JAOYOD010000001.1"/>
</dbReference>
<dbReference type="Gene3D" id="3.10.580.10">
    <property type="entry name" value="CBS-domain"/>
    <property type="match status" value="1"/>
</dbReference>
<feature type="transmembrane region" description="Helical" evidence="11">
    <location>
        <begin position="273"/>
        <end position="291"/>
    </location>
</feature>
<keyword evidence="6 11" id="KW-0472">Membrane</keyword>
<organism evidence="13 14">
    <name type="scientific">Reichenbachiella ulvae</name>
    <dbReference type="NCBI Taxonomy" id="2980104"/>
    <lineage>
        <taxon>Bacteria</taxon>
        <taxon>Pseudomonadati</taxon>
        <taxon>Bacteroidota</taxon>
        <taxon>Cytophagia</taxon>
        <taxon>Cytophagales</taxon>
        <taxon>Reichenbachiellaceae</taxon>
        <taxon>Reichenbachiella</taxon>
    </lineage>
</organism>
<sequence length="593" mass="65417">MNLKDLLVKFLVWRLKHISNNNFILIMSGIVGLVSGFAAVTLKSAVHLIQHLLSDYQENSGLSFLYMIYPVIGIILTVLISKYIFKSTHIGGHGITKILYYISKRSSVVKRTLTYTRMVTSAITVGFGGSVGLEAPIVVTGSAIGSNLGRLTHMNYKKRTLLIACGASGAISAIFNSPIAGVIFAIEVILTDVTINKFIPILISSVVGSMVSYTLLGRELLFSFKLHEAFKPEHIHYYILLGIACGIISVHFTRLTYLVENSIEKIKNDMNRALLGGVGLAIIILAFPPIYGEGYNVILNLLNGNDAVIFDESMIYGETDQTLLVIVLLFAILVIKPVASALTIGAGGSGGIFAPSLFMGGIGGYLFARTINYILPVQIDTSHFTLVGMCGVMSGVLHAPLTAIFLIAEITGGYELFVPLMLVSAISFTTINYFEPYSLYTKPLIEKGDLIQHDKDRQVLSQMKMRKLIESDLLSIKYDASLDDLIDLVKISKRNIFPVLNYEGGLEGIVTLDDIREKMFDPEKRSQIIVKQVMQLPPAEVDPKDSMEEVMNKFEVTQAWNLPVIENGKYLGFLSKSRIFNAYRNRLISTDKE</sequence>
<keyword evidence="9" id="KW-0407">Ion channel</keyword>
<gene>
    <name evidence="13" type="ORF">N7U62_19390</name>
</gene>
<evidence type="ECO:0000256" key="10">
    <source>
        <dbReference type="PROSITE-ProRule" id="PRU00703"/>
    </source>
</evidence>
<dbReference type="SUPFAM" id="SSF81340">
    <property type="entry name" value="Clc chloride channel"/>
    <property type="match status" value="1"/>
</dbReference>
<dbReference type="PANTHER" id="PTHR43427">
    <property type="entry name" value="CHLORIDE CHANNEL PROTEIN CLC-E"/>
    <property type="match status" value="1"/>
</dbReference>
<keyword evidence="2" id="KW-0813">Transport</keyword>
<dbReference type="Pfam" id="PF00654">
    <property type="entry name" value="Voltage_CLC"/>
    <property type="match status" value="1"/>
</dbReference>
<dbReference type="Proteomes" id="UP001300692">
    <property type="component" value="Unassembled WGS sequence"/>
</dbReference>
<keyword evidence="4 11" id="KW-1133">Transmembrane helix</keyword>
<keyword evidence="8" id="KW-0868">Chloride</keyword>
<evidence type="ECO:0000256" key="1">
    <source>
        <dbReference type="ARBA" id="ARBA00004141"/>
    </source>
</evidence>
<evidence type="ECO:0000256" key="8">
    <source>
        <dbReference type="ARBA" id="ARBA00023214"/>
    </source>
</evidence>
<keyword evidence="7" id="KW-0869">Chloride channel</keyword>
<feature type="transmembrane region" description="Helical" evidence="11">
    <location>
        <begin position="237"/>
        <end position="253"/>
    </location>
</feature>
<dbReference type="Pfam" id="PF00571">
    <property type="entry name" value="CBS"/>
    <property type="match status" value="2"/>
</dbReference>
<dbReference type="CDD" id="cd00400">
    <property type="entry name" value="Voltage_gated_ClC"/>
    <property type="match status" value="1"/>
</dbReference>
<proteinExistence type="predicted"/>
<dbReference type="EMBL" id="JAOYOD010000001">
    <property type="protein sequence ID" value="MCV9388850.1"/>
    <property type="molecule type" value="Genomic_DNA"/>
</dbReference>
<feature type="transmembrane region" description="Helical" evidence="11">
    <location>
        <begin position="160"/>
        <end position="186"/>
    </location>
</feature>
<evidence type="ECO:0000256" key="6">
    <source>
        <dbReference type="ARBA" id="ARBA00023136"/>
    </source>
</evidence>
<feature type="domain" description="CBS" evidence="12">
    <location>
        <begin position="534"/>
        <end position="590"/>
    </location>
</feature>
<keyword evidence="10" id="KW-0129">CBS domain</keyword>
<feature type="domain" description="CBS" evidence="12">
    <location>
        <begin position="465"/>
        <end position="525"/>
    </location>
</feature>
<evidence type="ECO:0000313" key="14">
    <source>
        <dbReference type="Proteomes" id="UP001300692"/>
    </source>
</evidence>
<feature type="transmembrane region" description="Helical" evidence="11">
    <location>
        <begin position="21"/>
        <end position="42"/>
    </location>
</feature>
<accession>A0ABT3CYS0</accession>
<dbReference type="InterPro" id="IPR000644">
    <property type="entry name" value="CBS_dom"/>
</dbReference>
<evidence type="ECO:0000259" key="12">
    <source>
        <dbReference type="PROSITE" id="PS51371"/>
    </source>
</evidence>
<comment type="caution">
    <text evidence="13">The sequence shown here is derived from an EMBL/GenBank/DDBJ whole genome shotgun (WGS) entry which is preliminary data.</text>
</comment>
<dbReference type="InterPro" id="IPR001807">
    <property type="entry name" value="ClC"/>
</dbReference>
<dbReference type="Gene3D" id="1.10.3080.10">
    <property type="entry name" value="Clc chloride channel"/>
    <property type="match status" value="1"/>
</dbReference>
<feature type="transmembrane region" description="Helical" evidence="11">
    <location>
        <begin position="323"/>
        <end position="346"/>
    </location>
</feature>
<evidence type="ECO:0000256" key="2">
    <source>
        <dbReference type="ARBA" id="ARBA00022448"/>
    </source>
</evidence>
<name>A0ABT3CYS0_9BACT</name>
<dbReference type="PRINTS" id="PR00762">
    <property type="entry name" value="CLCHANNEL"/>
</dbReference>
<comment type="subcellular location">
    <subcellularLocation>
        <location evidence="1">Membrane</location>
        <topology evidence="1">Multi-pass membrane protein</topology>
    </subcellularLocation>
</comment>
<dbReference type="PANTHER" id="PTHR43427:SF6">
    <property type="entry name" value="CHLORIDE CHANNEL PROTEIN CLC-E"/>
    <property type="match status" value="1"/>
</dbReference>
<feature type="transmembrane region" description="Helical" evidence="11">
    <location>
        <begin position="414"/>
        <end position="434"/>
    </location>
</feature>
<feature type="transmembrane region" description="Helical" evidence="11">
    <location>
        <begin position="384"/>
        <end position="408"/>
    </location>
</feature>
<feature type="transmembrane region" description="Helical" evidence="11">
    <location>
        <begin position="198"/>
        <end position="216"/>
    </location>
</feature>
<dbReference type="InterPro" id="IPR050368">
    <property type="entry name" value="ClC-type_chloride_channel"/>
</dbReference>
<evidence type="ECO:0000256" key="3">
    <source>
        <dbReference type="ARBA" id="ARBA00022692"/>
    </source>
</evidence>
<evidence type="ECO:0000256" key="7">
    <source>
        <dbReference type="ARBA" id="ARBA00023173"/>
    </source>
</evidence>
<dbReference type="SUPFAM" id="SSF54631">
    <property type="entry name" value="CBS-domain pair"/>
    <property type="match status" value="1"/>
</dbReference>